<sequence length="398" mass="43594">MLAAGVAGLRPVLHVVFGTIMVFSLLRCLHRPSRSPGRVRLEDIAESSVLLESCPARAACFAPADARRADVANPFLDWVSTPIGLTAHVLRDVVYDVDSRVLIKDGNLVEETCYLQPSEVLAALRVDRARLVRHAGPGVAVPCSDHWPGNYYHWMTHALPVMAALSDRPEIRRWGRPCWLLPDLLPWQRQTLDLLCADGGGRQALTAGRQYRLDRVVYCNIVAGAADFALSRLCQSVFPRMAERVPVTRRRGLRLYVDRGGAGNRAIPNEAALAAALAAEGFCVVRPERMTVSEQIDLFRAAAMVVGPLGAGMTNIGFCRPGTLIYELVPDHHANPCFLAMAMRGHLNYWADQYPTGATTRDHVARWGAGIDVARVLRQVSGLWSRGTRPVLVSDGAA</sequence>
<evidence type="ECO:0000256" key="1">
    <source>
        <dbReference type="ARBA" id="ARBA00022676"/>
    </source>
</evidence>
<reference evidence="5 6" key="1">
    <citation type="submission" date="2018-07" db="EMBL/GenBank/DDBJ databases">
        <title>Genomic Encyclopedia of Type Strains, Phase IV (KMG-IV): sequencing the most valuable type-strain genomes for metagenomic binning, comparative biology and taxonomic classification.</title>
        <authorList>
            <person name="Goeker M."/>
        </authorList>
    </citation>
    <scope>NUCLEOTIDE SEQUENCE [LARGE SCALE GENOMIC DNA]</scope>
    <source>
        <strain evidence="5 6">DSM 5603</strain>
    </source>
</reference>
<keyword evidence="1" id="KW-0328">Glycosyltransferase</keyword>
<gene>
    <name evidence="5" type="ORF">C7453_101225</name>
</gene>
<dbReference type="InterPro" id="IPR007657">
    <property type="entry name" value="Glycosyltransferase_61"/>
</dbReference>
<dbReference type="GO" id="GO:0016757">
    <property type="term" value="F:glycosyltransferase activity"/>
    <property type="evidence" value="ECO:0007669"/>
    <property type="project" value="UniProtKB-KW"/>
</dbReference>
<dbReference type="EMBL" id="QQAW01000001">
    <property type="protein sequence ID" value="RDI40431.1"/>
    <property type="molecule type" value="Genomic_DNA"/>
</dbReference>
<evidence type="ECO:0000313" key="6">
    <source>
        <dbReference type="Proteomes" id="UP000254958"/>
    </source>
</evidence>
<dbReference type="AlphaFoldDB" id="A0A370G9N1"/>
<evidence type="ECO:0000313" key="5">
    <source>
        <dbReference type="EMBL" id="RDI40431.1"/>
    </source>
</evidence>
<evidence type="ECO:0000256" key="2">
    <source>
        <dbReference type="ARBA" id="ARBA00022679"/>
    </source>
</evidence>
<dbReference type="Pfam" id="PF04577">
    <property type="entry name" value="Glyco_transf_61"/>
    <property type="match status" value="1"/>
</dbReference>
<keyword evidence="3" id="KW-0325">Glycoprotein</keyword>
<accession>A0A370G9N1</accession>
<evidence type="ECO:0000256" key="3">
    <source>
        <dbReference type="ARBA" id="ARBA00023180"/>
    </source>
</evidence>
<keyword evidence="6" id="KW-1185">Reference proteome</keyword>
<dbReference type="PANTHER" id="PTHR20961">
    <property type="entry name" value="GLYCOSYLTRANSFERASE"/>
    <property type="match status" value="1"/>
</dbReference>
<comment type="caution">
    <text evidence="5">The sequence shown here is derived from an EMBL/GenBank/DDBJ whole genome shotgun (WGS) entry which is preliminary data.</text>
</comment>
<dbReference type="Proteomes" id="UP000254958">
    <property type="component" value="Unassembled WGS sequence"/>
</dbReference>
<name>A0A370G9N1_GLULI</name>
<evidence type="ECO:0000259" key="4">
    <source>
        <dbReference type="Pfam" id="PF04577"/>
    </source>
</evidence>
<feature type="domain" description="Glycosyltransferase 61 catalytic" evidence="4">
    <location>
        <begin position="151"/>
        <end position="325"/>
    </location>
</feature>
<protein>
    <submittedName>
        <fullName evidence="5">Uncharacterized protein DUF563</fullName>
    </submittedName>
</protein>
<organism evidence="5 6">
    <name type="scientific">Gluconacetobacter liquefaciens</name>
    <name type="common">Acetobacter liquefaciens</name>
    <dbReference type="NCBI Taxonomy" id="89584"/>
    <lineage>
        <taxon>Bacteria</taxon>
        <taxon>Pseudomonadati</taxon>
        <taxon>Pseudomonadota</taxon>
        <taxon>Alphaproteobacteria</taxon>
        <taxon>Acetobacterales</taxon>
        <taxon>Acetobacteraceae</taxon>
        <taxon>Gluconacetobacter</taxon>
    </lineage>
</organism>
<keyword evidence="2" id="KW-0808">Transferase</keyword>
<dbReference type="InterPro" id="IPR049625">
    <property type="entry name" value="Glyco_transf_61_cat"/>
</dbReference>
<proteinExistence type="predicted"/>